<dbReference type="PANTHER" id="PTHR43591">
    <property type="entry name" value="METHYLTRANSFERASE"/>
    <property type="match status" value="1"/>
</dbReference>
<dbReference type="Pfam" id="PF13649">
    <property type="entry name" value="Methyltransf_25"/>
    <property type="match status" value="1"/>
</dbReference>
<gene>
    <name evidence="3" type="ORF">CVT26_013599</name>
</gene>
<reference evidence="3 4" key="1">
    <citation type="journal article" date="2018" name="Evol. Lett.">
        <title>Horizontal gene cluster transfer increased hallucinogenic mushroom diversity.</title>
        <authorList>
            <person name="Reynolds H.T."/>
            <person name="Vijayakumar V."/>
            <person name="Gluck-Thaler E."/>
            <person name="Korotkin H.B."/>
            <person name="Matheny P.B."/>
            <person name="Slot J.C."/>
        </authorList>
    </citation>
    <scope>NUCLEOTIDE SEQUENCE [LARGE SCALE GENOMIC DNA]</scope>
    <source>
        <strain evidence="3 4">SRW20</strain>
    </source>
</reference>
<dbReference type="AlphaFoldDB" id="A0A409Y5U5"/>
<feature type="region of interest" description="Disordered" evidence="1">
    <location>
        <begin position="1"/>
        <end position="31"/>
    </location>
</feature>
<sequence>MTSRSATLLQNVPTITTTRQRSKRRPGETPYPVKYSRQMADFDIWDHMFLTNYLGSLTIHRFPTPPSVVLDLGCGSGYWDSKFYGLDIVDIQPRLEQLEHHKSLARRIEWVHGDFLDGLPFESDYFDFVRIAGLGLAIPEDDWQPVLEEVYRVMKPGAALEVRIRVSLPARRDKI</sequence>
<dbReference type="EMBL" id="NHYE01001112">
    <property type="protein sequence ID" value="PPQ98343.1"/>
    <property type="molecule type" value="Genomic_DNA"/>
</dbReference>
<dbReference type="OrthoDB" id="2013972at2759"/>
<evidence type="ECO:0000313" key="4">
    <source>
        <dbReference type="Proteomes" id="UP000284706"/>
    </source>
</evidence>
<dbReference type="InterPro" id="IPR041698">
    <property type="entry name" value="Methyltransf_25"/>
</dbReference>
<dbReference type="Gene3D" id="3.40.50.150">
    <property type="entry name" value="Vaccinia Virus protein VP39"/>
    <property type="match status" value="1"/>
</dbReference>
<evidence type="ECO:0000313" key="3">
    <source>
        <dbReference type="EMBL" id="PPQ98343.1"/>
    </source>
</evidence>
<accession>A0A409Y5U5</accession>
<protein>
    <recommendedName>
        <fullName evidence="2">Methyltransferase domain-containing protein</fullName>
    </recommendedName>
</protein>
<dbReference type="InterPro" id="IPR029063">
    <property type="entry name" value="SAM-dependent_MTases_sf"/>
</dbReference>
<dbReference type="STRING" id="231916.A0A409Y5U5"/>
<name>A0A409Y5U5_9AGAR</name>
<keyword evidence="4" id="KW-1185">Reference proteome</keyword>
<feature type="compositionally biased region" description="Polar residues" evidence="1">
    <location>
        <begin position="1"/>
        <end position="19"/>
    </location>
</feature>
<evidence type="ECO:0000256" key="1">
    <source>
        <dbReference type="SAM" id="MobiDB-lite"/>
    </source>
</evidence>
<dbReference type="Proteomes" id="UP000284706">
    <property type="component" value="Unassembled WGS sequence"/>
</dbReference>
<organism evidence="3 4">
    <name type="scientific">Gymnopilus dilepis</name>
    <dbReference type="NCBI Taxonomy" id="231916"/>
    <lineage>
        <taxon>Eukaryota</taxon>
        <taxon>Fungi</taxon>
        <taxon>Dikarya</taxon>
        <taxon>Basidiomycota</taxon>
        <taxon>Agaricomycotina</taxon>
        <taxon>Agaricomycetes</taxon>
        <taxon>Agaricomycetidae</taxon>
        <taxon>Agaricales</taxon>
        <taxon>Agaricineae</taxon>
        <taxon>Hymenogastraceae</taxon>
        <taxon>Gymnopilus</taxon>
    </lineage>
</organism>
<proteinExistence type="predicted"/>
<evidence type="ECO:0000259" key="2">
    <source>
        <dbReference type="Pfam" id="PF13649"/>
    </source>
</evidence>
<comment type="caution">
    <text evidence="3">The sequence shown here is derived from an EMBL/GenBank/DDBJ whole genome shotgun (WGS) entry which is preliminary data.</text>
</comment>
<dbReference type="SUPFAM" id="SSF53335">
    <property type="entry name" value="S-adenosyl-L-methionine-dependent methyltransferases"/>
    <property type="match status" value="1"/>
</dbReference>
<dbReference type="GO" id="GO:0008168">
    <property type="term" value="F:methyltransferase activity"/>
    <property type="evidence" value="ECO:0007669"/>
    <property type="project" value="TreeGrafter"/>
</dbReference>
<feature type="domain" description="Methyltransferase" evidence="2">
    <location>
        <begin position="69"/>
        <end position="157"/>
    </location>
</feature>
<dbReference type="InParanoid" id="A0A409Y5U5"/>
<dbReference type="PANTHER" id="PTHR43591:SF24">
    <property type="entry name" value="2-METHOXY-6-POLYPRENYL-1,4-BENZOQUINOL METHYLASE, MITOCHONDRIAL"/>
    <property type="match status" value="1"/>
</dbReference>
<dbReference type="CDD" id="cd02440">
    <property type="entry name" value="AdoMet_MTases"/>
    <property type="match status" value="1"/>
</dbReference>